<accession>A0ABU7ICN3</accession>
<name>A0ABU7ICN3_9SPHI</name>
<comment type="caution">
    <text evidence="3">The sequence shown here is derived from an EMBL/GenBank/DDBJ whole genome shotgun (WGS) entry which is preliminary data.</text>
</comment>
<evidence type="ECO:0000259" key="2">
    <source>
        <dbReference type="Pfam" id="PF10099"/>
    </source>
</evidence>
<keyword evidence="4" id="KW-1185">Reference proteome</keyword>
<protein>
    <submittedName>
        <fullName evidence="3">Anti-sigma factor</fullName>
    </submittedName>
</protein>
<evidence type="ECO:0000313" key="4">
    <source>
        <dbReference type="Proteomes" id="UP001336835"/>
    </source>
</evidence>
<feature type="domain" description="Anti-sigma K factor RskA C-terminal" evidence="2">
    <location>
        <begin position="108"/>
        <end position="268"/>
    </location>
</feature>
<dbReference type="Pfam" id="PF10099">
    <property type="entry name" value="RskA_C"/>
    <property type="match status" value="1"/>
</dbReference>
<reference evidence="3 4" key="1">
    <citation type="submission" date="2024-01" db="EMBL/GenBank/DDBJ databases">
        <title>Pedobacter sp. nov., isolated from fresh soil.</title>
        <authorList>
            <person name="Le N.T.T."/>
        </authorList>
    </citation>
    <scope>NUCLEOTIDE SEQUENCE [LARGE SCALE GENOMIC DNA]</scope>
    <source>
        <strain evidence="3 4">KR3-3</strain>
    </source>
</reference>
<organism evidence="3 4">
    <name type="scientific">Pedobacter albus</name>
    <dbReference type="NCBI Taxonomy" id="3113905"/>
    <lineage>
        <taxon>Bacteria</taxon>
        <taxon>Pseudomonadati</taxon>
        <taxon>Bacteroidota</taxon>
        <taxon>Sphingobacteriia</taxon>
        <taxon>Sphingobacteriales</taxon>
        <taxon>Sphingobacteriaceae</taxon>
        <taxon>Pedobacter</taxon>
    </lineage>
</organism>
<feature type="transmembrane region" description="Helical" evidence="1">
    <location>
        <begin position="105"/>
        <end position="125"/>
    </location>
</feature>
<dbReference type="EMBL" id="JAZDQT010000003">
    <property type="protein sequence ID" value="MEE1947104.1"/>
    <property type="molecule type" value="Genomic_DNA"/>
</dbReference>
<sequence length="280" mass="30688">MEDVKSYIESGILELYVLEQLSAQERKEVEAMAQKHPEVKAEILAIELALESYALENAVAPSASLENKISDSLENTQTAATVANEPKIIPLQPNPTDNRVRALRIALVACIALLVVSVATLFSLYNQLNTAHDQIANLNASKESFAATVSKLEFEKAGMKNRIAMTETKDWTTIKLAGVKNSPEANMLVYWNKNDKSILINYAAMQLPKTDQTHEYQLWALVDGKPISLGVFGSDETAKEAVKQMETIAKAQAFAVTIEPMGGSQNPTMDKMVVMGETSI</sequence>
<gene>
    <name evidence="3" type="ORF">VRU48_18405</name>
</gene>
<dbReference type="PANTHER" id="PTHR37461">
    <property type="entry name" value="ANTI-SIGMA-K FACTOR RSKA"/>
    <property type="match status" value="1"/>
</dbReference>
<keyword evidence="1" id="KW-1133">Transmembrane helix</keyword>
<dbReference type="RefSeq" id="WP_330109390.1">
    <property type="nucleotide sequence ID" value="NZ_JAZDQT010000003.1"/>
</dbReference>
<dbReference type="InterPro" id="IPR018764">
    <property type="entry name" value="RskA_C"/>
</dbReference>
<dbReference type="Proteomes" id="UP001336835">
    <property type="component" value="Unassembled WGS sequence"/>
</dbReference>
<keyword evidence="1" id="KW-0472">Membrane</keyword>
<dbReference type="PANTHER" id="PTHR37461:SF1">
    <property type="entry name" value="ANTI-SIGMA-K FACTOR RSKA"/>
    <property type="match status" value="1"/>
</dbReference>
<dbReference type="InterPro" id="IPR051474">
    <property type="entry name" value="Anti-sigma-K/W_factor"/>
</dbReference>
<evidence type="ECO:0000313" key="3">
    <source>
        <dbReference type="EMBL" id="MEE1947104.1"/>
    </source>
</evidence>
<keyword evidence="1" id="KW-0812">Transmembrane</keyword>
<proteinExistence type="predicted"/>
<evidence type="ECO:0000256" key="1">
    <source>
        <dbReference type="SAM" id="Phobius"/>
    </source>
</evidence>